<comment type="caution">
    <text evidence="1">The sequence shown here is derived from an EMBL/GenBank/DDBJ whole genome shotgun (WGS) entry which is preliminary data.</text>
</comment>
<evidence type="ECO:0008006" key="3">
    <source>
        <dbReference type="Google" id="ProtNLM"/>
    </source>
</evidence>
<protein>
    <recommendedName>
        <fullName evidence="3">HEAT repeat domain-containing protein</fullName>
    </recommendedName>
</protein>
<reference evidence="1 2" key="1">
    <citation type="submission" date="2017-07" db="EMBL/GenBank/DDBJ databases">
        <title>Recovery of genomes from metagenomes via a dereplication, aggregation, and scoring strategy.</title>
        <authorList>
            <person name="Sieber C.M."/>
            <person name="Probst A.J."/>
            <person name="Sharrar A."/>
            <person name="Thomas B.C."/>
            <person name="Hess M."/>
            <person name="Tringe S.G."/>
            <person name="Banfield J.F."/>
        </authorList>
    </citation>
    <scope>NUCLEOTIDE SEQUENCE [LARGE SCALE GENOMIC DNA]</scope>
    <source>
        <strain evidence="1">JGI_Cruoil_03_44_89</strain>
    </source>
</reference>
<proteinExistence type="predicted"/>
<gene>
    <name evidence="1" type="ORF">CH333_03250</name>
</gene>
<dbReference type="Gene3D" id="1.25.10.10">
    <property type="entry name" value="Leucine-rich Repeat Variant"/>
    <property type="match status" value="2"/>
</dbReference>
<dbReference type="AlphaFoldDB" id="A0A235BXH7"/>
<organism evidence="1 2">
    <name type="scientific">candidate division WOR-3 bacterium JGI_Cruoil_03_44_89</name>
    <dbReference type="NCBI Taxonomy" id="1973748"/>
    <lineage>
        <taxon>Bacteria</taxon>
        <taxon>Bacteria division WOR-3</taxon>
    </lineage>
</organism>
<evidence type="ECO:0000313" key="1">
    <source>
        <dbReference type="EMBL" id="OYD16497.1"/>
    </source>
</evidence>
<dbReference type="InterPro" id="IPR011989">
    <property type="entry name" value="ARM-like"/>
</dbReference>
<dbReference type="SUPFAM" id="SSF48371">
    <property type="entry name" value="ARM repeat"/>
    <property type="match status" value="1"/>
</dbReference>
<dbReference type="Proteomes" id="UP000215215">
    <property type="component" value="Unassembled WGS sequence"/>
</dbReference>
<accession>A0A235BXH7</accession>
<evidence type="ECO:0000313" key="2">
    <source>
        <dbReference type="Proteomes" id="UP000215215"/>
    </source>
</evidence>
<name>A0A235BXH7_UNCW3</name>
<dbReference type="InterPro" id="IPR016024">
    <property type="entry name" value="ARM-type_fold"/>
</dbReference>
<dbReference type="EMBL" id="NOZQ01000063">
    <property type="protein sequence ID" value="OYD16497.1"/>
    <property type="molecule type" value="Genomic_DNA"/>
</dbReference>
<sequence length="303" mass="34255">MDWQTNDKMLPKMENYLNIKSNKKIKRFHITYNSVKSGDTSGIPILREFLFDKDKSVRWIAIDLVSQLDCDAVAPLLKEVYESGDDRTREGLMLFMHDARNQSMRALLMRGMQDKNREVAITAAKSLGGKSAILVARKILNEAVNALPEVPYVVKVDERGEEEYQDSTNGLTLLLADAIETLGKLGDTESIPMLKTLWKKFKRREHYGSMYDDVIAIALGRLGDNSGLPILRDILRKSGVDDTAWLLSGGLMEAIEKLGDTESIPALKRIWKSVKKDKFHGEKLGMDKEVNQAIQRLETIINE</sequence>